<organism evidence="1 2">
    <name type="scientific">Bythopirellula goksoeyrii</name>
    <dbReference type="NCBI Taxonomy" id="1400387"/>
    <lineage>
        <taxon>Bacteria</taxon>
        <taxon>Pseudomonadati</taxon>
        <taxon>Planctomycetota</taxon>
        <taxon>Planctomycetia</taxon>
        <taxon>Pirellulales</taxon>
        <taxon>Lacipirellulaceae</taxon>
        <taxon>Bythopirellula</taxon>
    </lineage>
</organism>
<proteinExistence type="predicted"/>
<evidence type="ECO:0008006" key="3">
    <source>
        <dbReference type="Google" id="ProtNLM"/>
    </source>
</evidence>
<dbReference type="OrthoDB" id="9790745at2"/>
<reference evidence="1 2" key="1">
    <citation type="submission" date="2019-08" db="EMBL/GenBank/DDBJ databases">
        <title>Deep-cultivation of Planctomycetes and their phenomic and genomic characterization uncovers novel biology.</title>
        <authorList>
            <person name="Wiegand S."/>
            <person name="Jogler M."/>
            <person name="Boedeker C."/>
            <person name="Pinto D."/>
            <person name="Vollmers J."/>
            <person name="Rivas-Marin E."/>
            <person name="Kohn T."/>
            <person name="Peeters S.H."/>
            <person name="Heuer A."/>
            <person name="Rast P."/>
            <person name="Oberbeckmann S."/>
            <person name="Bunk B."/>
            <person name="Jeske O."/>
            <person name="Meyerdierks A."/>
            <person name="Storesund J.E."/>
            <person name="Kallscheuer N."/>
            <person name="Luecker S."/>
            <person name="Lage O.M."/>
            <person name="Pohl T."/>
            <person name="Merkel B.J."/>
            <person name="Hornburger P."/>
            <person name="Mueller R.-W."/>
            <person name="Bruemmer F."/>
            <person name="Labrenz M."/>
            <person name="Spormann A.M."/>
            <person name="Op den Camp H."/>
            <person name="Overmann J."/>
            <person name="Amann R."/>
            <person name="Jetten M.S.M."/>
            <person name="Mascher T."/>
            <person name="Medema M.H."/>
            <person name="Devos D.P."/>
            <person name="Kaster A.-K."/>
            <person name="Ovreas L."/>
            <person name="Rohde M."/>
            <person name="Galperin M.Y."/>
            <person name="Jogler C."/>
        </authorList>
    </citation>
    <scope>NUCLEOTIDE SEQUENCE [LARGE SCALE GENOMIC DNA]</scope>
    <source>
        <strain evidence="1 2">Pr1d</strain>
    </source>
</reference>
<dbReference type="EMBL" id="CP042913">
    <property type="protein sequence ID" value="QEG36890.1"/>
    <property type="molecule type" value="Genomic_DNA"/>
</dbReference>
<dbReference type="AlphaFoldDB" id="A0A5B9QH47"/>
<sequence>MATSKHETHDIVIKRVYEPVDSGDGFRVLVDRLWPRGMKKEAVHLDLWAKDVAPSTDLRNWFNHEESIFREFRQKYLAELAGKKDAVRELLTSTESQRITLLYAASNINVNHAIVLRDFLLGQGNR</sequence>
<dbReference type="InterPro" id="IPR052552">
    <property type="entry name" value="YeaO-like"/>
</dbReference>
<evidence type="ECO:0000313" key="2">
    <source>
        <dbReference type="Proteomes" id="UP000323917"/>
    </source>
</evidence>
<gene>
    <name evidence="1" type="ORF">Pr1d_42290</name>
</gene>
<keyword evidence="2" id="KW-1185">Reference proteome</keyword>
<name>A0A5B9QH47_9BACT</name>
<accession>A0A5B9QH47</accession>
<dbReference type="Proteomes" id="UP000323917">
    <property type="component" value="Chromosome"/>
</dbReference>
<protein>
    <recommendedName>
        <fullName evidence="3">DUF488 domain-containing protein</fullName>
    </recommendedName>
</protein>
<dbReference type="KEGG" id="bgok:Pr1d_42290"/>
<dbReference type="PANTHER" id="PTHR36849:SF1">
    <property type="entry name" value="CYTOPLASMIC PROTEIN"/>
    <property type="match status" value="1"/>
</dbReference>
<dbReference type="RefSeq" id="WP_148075188.1">
    <property type="nucleotide sequence ID" value="NZ_CP042913.1"/>
</dbReference>
<evidence type="ECO:0000313" key="1">
    <source>
        <dbReference type="EMBL" id="QEG36890.1"/>
    </source>
</evidence>
<dbReference type="Pfam" id="PF22752">
    <property type="entry name" value="DUF488-N3i"/>
    <property type="match status" value="1"/>
</dbReference>
<dbReference type="PANTHER" id="PTHR36849">
    <property type="entry name" value="CYTOPLASMIC PROTEIN-RELATED"/>
    <property type="match status" value="1"/>
</dbReference>